<dbReference type="AlphaFoldDB" id="K6WYA6"/>
<protein>
    <submittedName>
        <fullName evidence="3">Putative glycosyltransferase</fullName>
    </submittedName>
</protein>
<dbReference type="OrthoDB" id="8878585at2"/>
<keyword evidence="4" id="KW-1185">Reference proteome</keyword>
<dbReference type="RefSeq" id="WP_006593624.1">
    <property type="nucleotide sequence ID" value="NZ_BAHD01000056.1"/>
</dbReference>
<evidence type="ECO:0000256" key="1">
    <source>
        <dbReference type="ARBA" id="ARBA00022679"/>
    </source>
</evidence>
<dbReference type="Gene3D" id="3.40.50.2000">
    <property type="entry name" value="Glycogen Phosphorylase B"/>
    <property type="match status" value="1"/>
</dbReference>
<dbReference type="Proteomes" id="UP000008366">
    <property type="component" value="Unassembled WGS sequence"/>
</dbReference>
<reference evidence="3 4" key="1">
    <citation type="submission" date="2012-08" db="EMBL/GenBank/DDBJ databases">
        <title>Whole genome shotgun sequence of Kineosphaera limosa NBRC 100340.</title>
        <authorList>
            <person name="Yoshida I."/>
            <person name="Isaki S."/>
            <person name="Hosoyama A."/>
            <person name="Tsuchikane K."/>
            <person name="Katsumata H."/>
            <person name="Ando Y."/>
            <person name="Ohji S."/>
            <person name="Hamada M."/>
            <person name="Tamura T."/>
            <person name="Yamazoe A."/>
            <person name="Yamazaki S."/>
            <person name="Fujita N."/>
        </authorList>
    </citation>
    <scope>NUCLEOTIDE SEQUENCE [LARGE SCALE GENOMIC DNA]</scope>
    <source>
        <strain evidence="3 4">NBRC 100340</strain>
    </source>
</reference>
<dbReference type="STRING" id="1184609.KILIM_056_00160"/>
<name>K6WYA6_9MICO</name>
<organism evidence="3 4">
    <name type="scientific">Kineosphaera limosa NBRC 100340</name>
    <dbReference type="NCBI Taxonomy" id="1184609"/>
    <lineage>
        <taxon>Bacteria</taxon>
        <taxon>Bacillati</taxon>
        <taxon>Actinomycetota</taxon>
        <taxon>Actinomycetes</taxon>
        <taxon>Micrococcales</taxon>
        <taxon>Dermatophilaceae</taxon>
        <taxon>Kineosphaera</taxon>
    </lineage>
</organism>
<evidence type="ECO:0000313" key="4">
    <source>
        <dbReference type="Proteomes" id="UP000008366"/>
    </source>
</evidence>
<dbReference type="SUPFAM" id="SSF53756">
    <property type="entry name" value="UDP-Glycosyltransferase/glycogen phosphorylase"/>
    <property type="match status" value="1"/>
</dbReference>
<accession>K6WYA6</accession>
<dbReference type="InterPro" id="IPR001296">
    <property type="entry name" value="Glyco_trans_1"/>
</dbReference>
<evidence type="ECO:0000259" key="2">
    <source>
        <dbReference type="Pfam" id="PF00534"/>
    </source>
</evidence>
<dbReference type="Pfam" id="PF00534">
    <property type="entry name" value="Glycos_transf_1"/>
    <property type="match status" value="1"/>
</dbReference>
<evidence type="ECO:0000313" key="3">
    <source>
        <dbReference type="EMBL" id="GAB97092.1"/>
    </source>
</evidence>
<gene>
    <name evidence="3" type="ORF">KILIM_056_00160</name>
</gene>
<keyword evidence="1 3" id="KW-0808">Transferase</keyword>
<sequence length="107" mass="11755">MPQARHWPLPTAHENFGHVVPEALARACPVLLPDTTPWTPVLADGGGWVVPSREPGDWATAISEIARADGSQRLRARRRAAQAYDRWAAVRPTASVFDLLEEAPTPR</sequence>
<proteinExistence type="predicted"/>
<dbReference type="EMBL" id="BAHD01000056">
    <property type="protein sequence ID" value="GAB97092.1"/>
    <property type="molecule type" value="Genomic_DNA"/>
</dbReference>
<feature type="domain" description="Glycosyl transferase family 1" evidence="2">
    <location>
        <begin position="9"/>
        <end position="80"/>
    </location>
</feature>
<comment type="caution">
    <text evidence="3">The sequence shown here is derived from an EMBL/GenBank/DDBJ whole genome shotgun (WGS) entry which is preliminary data.</text>
</comment>
<dbReference type="GO" id="GO:0016757">
    <property type="term" value="F:glycosyltransferase activity"/>
    <property type="evidence" value="ECO:0007669"/>
    <property type="project" value="InterPro"/>
</dbReference>